<dbReference type="InterPro" id="IPR010627">
    <property type="entry name" value="Prepilin_pept_A24_N"/>
</dbReference>
<feature type="domain" description="Prepilin type IV endopeptidase peptidase" evidence="8">
    <location>
        <begin position="134"/>
        <end position="241"/>
    </location>
</feature>
<evidence type="ECO:0000256" key="4">
    <source>
        <dbReference type="ARBA" id="ARBA00022692"/>
    </source>
</evidence>
<dbReference type="GO" id="GO:0004190">
    <property type="term" value="F:aspartic-type endopeptidase activity"/>
    <property type="evidence" value="ECO:0007669"/>
    <property type="project" value="InterPro"/>
</dbReference>
<dbReference type="InterPro" id="IPR000045">
    <property type="entry name" value="Prepilin_IV_endopep_pep"/>
</dbReference>
<evidence type="ECO:0000256" key="1">
    <source>
        <dbReference type="ARBA" id="ARBA00004651"/>
    </source>
</evidence>
<dbReference type="Proteomes" id="UP000176493">
    <property type="component" value="Unassembled WGS sequence"/>
</dbReference>
<feature type="transmembrane region" description="Helical" evidence="7">
    <location>
        <begin position="180"/>
        <end position="201"/>
    </location>
</feature>
<comment type="subcellular location">
    <subcellularLocation>
        <location evidence="1">Cell membrane</location>
        <topology evidence="1">Multi-pass membrane protein</topology>
    </subcellularLocation>
</comment>
<reference evidence="10 11" key="1">
    <citation type="journal article" date="2016" name="Nat. Commun.">
        <title>Thousands of microbial genomes shed light on interconnected biogeochemical processes in an aquifer system.</title>
        <authorList>
            <person name="Anantharaman K."/>
            <person name="Brown C.T."/>
            <person name="Hug L.A."/>
            <person name="Sharon I."/>
            <person name="Castelle C.J."/>
            <person name="Probst A.J."/>
            <person name="Thomas B.C."/>
            <person name="Singh A."/>
            <person name="Wilkins M.J."/>
            <person name="Karaoz U."/>
            <person name="Brodie E.L."/>
            <person name="Williams K.H."/>
            <person name="Hubbard S.S."/>
            <person name="Banfield J.F."/>
        </authorList>
    </citation>
    <scope>NUCLEOTIDE SEQUENCE [LARGE SCALE GENOMIC DNA]</scope>
</reference>
<accession>A0A1G2MFE1</accession>
<evidence type="ECO:0000256" key="2">
    <source>
        <dbReference type="ARBA" id="ARBA00005801"/>
    </source>
</evidence>
<feature type="domain" description="Prepilin peptidase A24 N-terminal" evidence="9">
    <location>
        <begin position="30"/>
        <end position="109"/>
    </location>
</feature>
<feature type="transmembrane region" description="Helical" evidence="7">
    <location>
        <begin position="156"/>
        <end position="174"/>
    </location>
</feature>
<keyword evidence="4 7" id="KW-0812">Transmembrane</keyword>
<name>A0A1G2MFE1_9BACT</name>
<dbReference type="PANTHER" id="PTHR30487:SF0">
    <property type="entry name" value="PREPILIN LEADER PEPTIDASE_N-METHYLTRANSFERASE-RELATED"/>
    <property type="match status" value="1"/>
</dbReference>
<dbReference type="GO" id="GO:0005886">
    <property type="term" value="C:plasma membrane"/>
    <property type="evidence" value="ECO:0007669"/>
    <property type="project" value="UniProtKB-SubCell"/>
</dbReference>
<evidence type="ECO:0000259" key="9">
    <source>
        <dbReference type="Pfam" id="PF06750"/>
    </source>
</evidence>
<feature type="transmembrane region" description="Helical" evidence="7">
    <location>
        <begin position="90"/>
        <end position="108"/>
    </location>
</feature>
<comment type="similarity">
    <text evidence="2">Belongs to the peptidase A24 family.</text>
</comment>
<gene>
    <name evidence="10" type="ORF">A2W52_02255</name>
</gene>
<dbReference type="PANTHER" id="PTHR30487">
    <property type="entry name" value="TYPE 4 PREPILIN-LIKE PROTEINS LEADER PEPTIDE-PROCESSING ENZYME"/>
    <property type="match status" value="1"/>
</dbReference>
<evidence type="ECO:0000313" key="10">
    <source>
        <dbReference type="EMBL" id="OHA21761.1"/>
    </source>
</evidence>
<proteinExistence type="inferred from homology"/>
<evidence type="ECO:0000256" key="3">
    <source>
        <dbReference type="ARBA" id="ARBA00022475"/>
    </source>
</evidence>
<feature type="transmembrane region" description="Helical" evidence="7">
    <location>
        <begin position="213"/>
        <end position="232"/>
    </location>
</feature>
<dbReference type="EMBL" id="MHRJ01000040">
    <property type="protein sequence ID" value="OHA21761.1"/>
    <property type="molecule type" value="Genomic_DNA"/>
</dbReference>
<dbReference type="Pfam" id="PF01478">
    <property type="entry name" value="Peptidase_A24"/>
    <property type="match status" value="1"/>
</dbReference>
<sequence>MFAKTSAIADVFVCYDVVMSLPFLPFFFAFGAIIGSFLNVVVLRYGTKTFGGRSRCFSCGKTLRWFELIPALSFLLQKGRCLGCKGNISMQYPLVELLTGLVFTAVAWKEFPFLLSSFSPFSILHTSYFILLFVLWSLLIAISIYDFKHKIIPSELLSGVLAAAFLLFTLRLIAGRAEYPWLDALGGFFFAIPFALLWLLSGGRAMGLGDAKLMLLFSWVLGFSRGLSALIVSFWIGAAAALCALSYKGILSLLPHTVFSRHRSALKNLGPKTELPLGPFLALGLFLVYLFGFDVTGLSMLISHEL</sequence>
<dbReference type="InterPro" id="IPR050882">
    <property type="entry name" value="Prepilin_peptidase/N-MTase"/>
</dbReference>
<keyword evidence="5 7" id="KW-1133">Transmembrane helix</keyword>
<evidence type="ECO:0000256" key="7">
    <source>
        <dbReference type="SAM" id="Phobius"/>
    </source>
</evidence>
<protein>
    <recommendedName>
        <fullName evidence="12">Prepilin peptidase</fullName>
    </recommendedName>
</protein>
<evidence type="ECO:0008006" key="12">
    <source>
        <dbReference type="Google" id="ProtNLM"/>
    </source>
</evidence>
<comment type="caution">
    <text evidence="10">The sequence shown here is derived from an EMBL/GenBank/DDBJ whole genome shotgun (WGS) entry which is preliminary data.</text>
</comment>
<organism evidence="10 11">
    <name type="scientific">Candidatus Taylorbacteria bacterium RIFCSPHIGHO2_02_49_25</name>
    <dbReference type="NCBI Taxonomy" id="1802305"/>
    <lineage>
        <taxon>Bacteria</taxon>
        <taxon>Candidatus Tayloriibacteriota</taxon>
    </lineage>
</organism>
<feature type="transmembrane region" description="Helical" evidence="7">
    <location>
        <begin position="128"/>
        <end position="147"/>
    </location>
</feature>
<feature type="transmembrane region" description="Helical" evidence="7">
    <location>
        <begin position="280"/>
        <end position="302"/>
    </location>
</feature>
<evidence type="ECO:0000259" key="8">
    <source>
        <dbReference type="Pfam" id="PF01478"/>
    </source>
</evidence>
<dbReference type="AlphaFoldDB" id="A0A1G2MFE1"/>
<dbReference type="Gene3D" id="1.20.120.1220">
    <property type="match status" value="1"/>
</dbReference>
<evidence type="ECO:0000256" key="6">
    <source>
        <dbReference type="ARBA" id="ARBA00023136"/>
    </source>
</evidence>
<keyword evidence="6 7" id="KW-0472">Membrane</keyword>
<feature type="transmembrane region" description="Helical" evidence="7">
    <location>
        <begin position="23"/>
        <end position="45"/>
    </location>
</feature>
<dbReference type="Pfam" id="PF06750">
    <property type="entry name" value="A24_N_bact"/>
    <property type="match status" value="1"/>
</dbReference>
<evidence type="ECO:0000313" key="11">
    <source>
        <dbReference type="Proteomes" id="UP000176493"/>
    </source>
</evidence>
<dbReference type="GO" id="GO:0006465">
    <property type="term" value="P:signal peptide processing"/>
    <property type="evidence" value="ECO:0007669"/>
    <property type="project" value="TreeGrafter"/>
</dbReference>
<evidence type="ECO:0000256" key="5">
    <source>
        <dbReference type="ARBA" id="ARBA00022989"/>
    </source>
</evidence>
<keyword evidence="3" id="KW-1003">Cell membrane</keyword>